<name>A0A8J2R1E7_9NEOP</name>
<evidence type="ECO:0000313" key="2">
    <source>
        <dbReference type="EMBL" id="CAG9580040.1"/>
    </source>
</evidence>
<proteinExistence type="predicted"/>
<dbReference type="Proteomes" id="UP000789524">
    <property type="component" value="Unassembled WGS sequence"/>
</dbReference>
<dbReference type="EMBL" id="CAKASE010000079">
    <property type="protein sequence ID" value="CAG9580040.1"/>
    <property type="molecule type" value="Genomic_DNA"/>
</dbReference>
<organism evidence="2 3">
    <name type="scientific">Danaus chrysippus</name>
    <name type="common">African queen</name>
    <dbReference type="NCBI Taxonomy" id="151541"/>
    <lineage>
        <taxon>Eukaryota</taxon>
        <taxon>Metazoa</taxon>
        <taxon>Ecdysozoa</taxon>
        <taxon>Arthropoda</taxon>
        <taxon>Hexapoda</taxon>
        <taxon>Insecta</taxon>
        <taxon>Pterygota</taxon>
        <taxon>Neoptera</taxon>
        <taxon>Endopterygota</taxon>
        <taxon>Lepidoptera</taxon>
        <taxon>Glossata</taxon>
        <taxon>Ditrysia</taxon>
        <taxon>Papilionoidea</taxon>
        <taxon>Nymphalidae</taxon>
        <taxon>Danainae</taxon>
        <taxon>Danaini</taxon>
        <taxon>Danaina</taxon>
        <taxon>Danaus</taxon>
        <taxon>Anosia</taxon>
    </lineage>
</organism>
<feature type="region of interest" description="Disordered" evidence="1">
    <location>
        <begin position="90"/>
        <end position="114"/>
    </location>
</feature>
<dbReference type="AlphaFoldDB" id="A0A8J2R1E7"/>
<sequence>MAYFGFDRTAIDWFASYLSNRRQSVELIGEDGTIACSPCCPVTRGLPQVKMAANTFTLSVLAVLIISVGVSAKRGCSSFGHSCFGGHGKRSDSGMDNELTRQQAGQEEIPPHPGYPHSYILPDDVIPIRDGGKLNSHSCVFDREENNARDVVKMKLHNLLKYWMDNYRRSRLNDEDGYVIGSL</sequence>
<dbReference type="OrthoDB" id="6366777at2759"/>
<evidence type="ECO:0000256" key="1">
    <source>
        <dbReference type="SAM" id="MobiDB-lite"/>
    </source>
</evidence>
<comment type="caution">
    <text evidence="2">The sequence shown here is derived from an EMBL/GenBank/DDBJ whole genome shotgun (WGS) entry which is preliminary data.</text>
</comment>
<reference evidence="2" key="1">
    <citation type="submission" date="2021-09" db="EMBL/GenBank/DDBJ databases">
        <authorList>
            <person name="Martin H S."/>
        </authorList>
    </citation>
    <scope>NUCLEOTIDE SEQUENCE</scope>
</reference>
<gene>
    <name evidence="2" type="ORF">DCHRY22_LOCUS13505</name>
</gene>
<evidence type="ECO:0000313" key="3">
    <source>
        <dbReference type="Proteomes" id="UP000789524"/>
    </source>
</evidence>
<accession>A0A8J2R1E7</accession>
<protein>
    <submittedName>
        <fullName evidence="2">(African queen) hypothetical protein</fullName>
    </submittedName>
</protein>
<keyword evidence="3" id="KW-1185">Reference proteome</keyword>